<dbReference type="InterPro" id="IPR050367">
    <property type="entry name" value="APC_superfamily"/>
</dbReference>
<feature type="transmembrane region" description="Helical" evidence="7">
    <location>
        <begin position="102"/>
        <end position="126"/>
    </location>
</feature>
<reference evidence="8 9" key="1">
    <citation type="submission" date="2018-03" db="EMBL/GenBank/DDBJ databases">
        <title>Genomic Encyclopedia of Archaeal and Bacterial Type Strains, Phase II (KMG-II): from individual species to whole genera.</title>
        <authorList>
            <person name="Goeker M."/>
        </authorList>
    </citation>
    <scope>NUCLEOTIDE SEQUENCE [LARGE SCALE GENOMIC DNA]</scope>
    <source>
        <strain evidence="8 9">DSM 45312</strain>
    </source>
</reference>
<feature type="region of interest" description="Disordered" evidence="6">
    <location>
        <begin position="1"/>
        <end position="21"/>
    </location>
</feature>
<dbReference type="GO" id="GO:0022857">
    <property type="term" value="F:transmembrane transporter activity"/>
    <property type="evidence" value="ECO:0007669"/>
    <property type="project" value="InterPro"/>
</dbReference>
<evidence type="ECO:0000256" key="5">
    <source>
        <dbReference type="ARBA" id="ARBA00023136"/>
    </source>
</evidence>
<evidence type="ECO:0000256" key="3">
    <source>
        <dbReference type="ARBA" id="ARBA00022692"/>
    </source>
</evidence>
<evidence type="ECO:0000313" key="8">
    <source>
        <dbReference type="EMBL" id="PSK96747.1"/>
    </source>
</evidence>
<keyword evidence="3 7" id="KW-0812">Transmembrane</keyword>
<comment type="caution">
    <text evidence="8">The sequence shown here is derived from an EMBL/GenBank/DDBJ whole genome shotgun (WGS) entry which is preliminary data.</text>
</comment>
<evidence type="ECO:0000256" key="7">
    <source>
        <dbReference type="SAM" id="Phobius"/>
    </source>
</evidence>
<feature type="transmembrane region" description="Helical" evidence="7">
    <location>
        <begin position="406"/>
        <end position="425"/>
    </location>
</feature>
<keyword evidence="9" id="KW-1185">Reference proteome</keyword>
<dbReference type="AlphaFoldDB" id="A0A2P8DHP6"/>
<feature type="transmembrane region" description="Helical" evidence="7">
    <location>
        <begin position="171"/>
        <end position="188"/>
    </location>
</feature>
<evidence type="ECO:0000313" key="9">
    <source>
        <dbReference type="Proteomes" id="UP000240542"/>
    </source>
</evidence>
<protein>
    <submittedName>
        <fullName evidence="8">Amino acid/polyamine/organocation transporter (APC superfamily)</fullName>
    </submittedName>
</protein>
<feature type="transmembrane region" description="Helical" evidence="7">
    <location>
        <begin position="431"/>
        <end position="449"/>
    </location>
</feature>
<evidence type="ECO:0000256" key="1">
    <source>
        <dbReference type="ARBA" id="ARBA00004651"/>
    </source>
</evidence>
<accession>A0A2P8DHP6</accession>
<feature type="transmembrane region" description="Helical" evidence="7">
    <location>
        <begin position="59"/>
        <end position="81"/>
    </location>
</feature>
<keyword evidence="5 7" id="KW-0472">Membrane</keyword>
<keyword evidence="2" id="KW-1003">Cell membrane</keyword>
<name>A0A2P8DHP6_9ACTN</name>
<gene>
    <name evidence="8" type="ORF">CLV63_11044</name>
</gene>
<organism evidence="8 9">
    <name type="scientific">Murinocardiopsis flavida</name>
    <dbReference type="NCBI Taxonomy" id="645275"/>
    <lineage>
        <taxon>Bacteria</taxon>
        <taxon>Bacillati</taxon>
        <taxon>Actinomycetota</taxon>
        <taxon>Actinomycetes</taxon>
        <taxon>Streptosporangiales</taxon>
        <taxon>Nocardiopsidaceae</taxon>
        <taxon>Murinocardiopsis</taxon>
    </lineage>
</organism>
<proteinExistence type="predicted"/>
<feature type="transmembrane region" description="Helical" evidence="7">
    <location>
        <begin position="245"/>
        <end position="266"/>
    </location>
</feature>
<dbReference type="InterPro" id="IPR002293">
    <property type="entry name" value="AA/rel_permease1"/>
</dbReference>
<dbReference type="PIRSF" id="PIRSF006060">
    <property type="entry name" value="AA_transporter"/>
    <property type="match status" value="1"/>
</dbReference>
<dbReference type="RefSeq" id="WP_245928833.1">
    <property type="nucleotide sequence ID" value="NZ_PYGA01000010.1"/>
</dbReference>
<feature type="transmembrane region" description="Helical" evidence="7">
    <location>
        <begin position="26"/>
        <end position="47"/>
    </location>
</feature>
<dbReference type="Pfam" id="PF13520">
    <property type="entry name" value="AA_permease_2"/>
    <property type="match status" value="1"/>
</dbReference>
<keyword evidence="4 7" id="KW-1133">Transmembrane helix</keyword>
<sequence>MTAGSSPTAPRSAEGDGADAGKGPRLGLVTATTLVIGNVVGTGIFLLPANMARYGTVSILALGAVSIGALAIAMVFGRLGARVPASGGPYAYAREAFGEFAGFWNAWSFWITAWAGNAGIAVAWVGYVNVFVPWDNPFGKTVLALVGLWIPAVVNLSGVRNIGRFQLVTTVLKFVPLVFVGLVGLLFIDPGNFGPFIGAADVTGGSFVSAFSLAGAVLLFAYSGVESVAVVGERVEDPARNIGRASVYGTLAVTLVYLLGTVAVMGNVPHDELVNSEAPFALAVDNMFGGEVWGYLFAVMAIISGIGALNGWTMLVAEMPMAAARDGLFPTAFATTNRRGAPSVAIVIGTLLTSAVAALNYFYSEDAFETILLLATFTSVLPYFFSAAAQLYWLVTRGRDVVAAHLARDVTVAVVALLFSLWLVFGSGPEAVLQGMLIMLLGVPVYIWAKAGRGEYGPGEGRSGRPPVSGERS</sequence>
<evidence type="ECO:0000256" key="6">
    <source>
        <dbReference type="SAM" id="MobiDB-lite"/>
    </source>
</evidence>
<dbReference type="GO" id="GO:0005886">
    <property type="term" value="C:plasma membrane"/>
    <property type="evidence" value="ECO:0007669"/>
    <property type="project" value="UniProtKB-SubCell"/>
</dbReference>
<evidence type="ECO:0000256" key="4">
    <source>
        <dbReference type="ARBA" id="ARBA00022989"/>
    </source>
</evidence>
<dbReference type="PANTHER" id="PTHR42770:SF18">
    <property type="entry name" value="ARGININE_AGMATINE ANTIPORTER"/>
    <property type="match status" value="1"/>
</dbReference>
<feature type="transmembrane region" description="Helical" evidence="7">
    <location>
        <begin position="344"/>
        <end position="364"/>
    </location>
</feature>
<dbReference type="EMBL" id="PYGA01000010">
    <property type="protein sequence ID" value="PSK96747.1"/>
    <property type="molecule type" value="Genomic_DNA"/>
</dbReference>
<dbReference type="Gene3D" id="1.20.1740.10">
    <property type="entry name" value="Amino acid/polyamine transporter I"/>
    <property type="match status" value="1"/>
</dbReference>
<evidence type="ECO:0000256" key="2">
    <source>
        <dbReference type="ARBA" id="ARBA00022475"/>
    </source>
</evidence>
<dbReference type="Proteomes" id="UP000240542">
    <property type="component" value="Unassembled WGS sequence"/>
</dbReference>
<dbReference type="PANTHER" id="PTHR42770">
    <property type="entry name" value="AMINO ACID TRANSPORTER-RELATED"/>
    <property type="match status" value="1"/>
</dbReference>
<feature type="transmembrane region" description="Helical" evidence="7">
    <location>
        <begin position="208"/>
        <end position="225"/>
    </location>
</feature>
<feature type="transmembrane region" description="Helical" evidence="7">
    <location>
        <begin position="292"/>
        <end position="315"/>
    </location>
</feature>
<comment type="subcellular location">
    <subcellularLocation>
        <location evidence="1">Cell membrane</location>
        <topology evidence="1">Multi-pass membrane protein</topology>
    </subcellularLocation>
</comment>
<feature type="transmembrane region" description="Helical" evidence="7">
    <location>
        <begin position="370"/>
        <end position="394"/>
    </location>
</feature>